<dbReference type="PANTHER" id="PTHR38589:SF1">
    <property type="entry name" value="BLR0621 PROTEIN"/>
    <property type="match status" value="1"/>
</dbReference>
<accession>A0A562TL04</accession>
<comment type="caution">
    <text evidence="3">The sequence shown here is derived from an EMBL/GenBank/DDBJ whole genome shotgun (WGS) entry which is preliminary data.</text>
</comment>
<dbReference type="EMBL" id="VLLI01000022">
    <property type="protein sequence ID" value="TWI94053.1"/>
    <property type="molecule type" value="Genomic_DNA"/>
</dbReference>
<sequence length="249" mass="27397">MKKLSLLLLTALIALLCTGQASAQKINALPAKQLMVVVTDNWDTLQGKLYCYQKQHGKWVLKFSNAVVIGSKGLGVGDGVLPINIPDAPVKKEGDKKSPAGIFSIGTAFGYADAKNATWIKNRYVKASDTLICVDDMHSPYYNTLLQRDTAKSAYNSHEEMLLKQNYYKWGLFINHNTGNVVPGDGSCIFMHVWGSNTEGTDGCTAMAEPSILRVLHWINASYHPLLVQLTRVDYLRLRKQLGLPGLGA</sequence>
<evidence type="ECO:0000259" key="2">
    <source>
        <dbReference type="Pfam" id="PF03734"/>
    </source>
</evidence>
<feature type="domain" description="L,D-TPase catalytic" evidence="2">
    <location>
        <begin position="50"/>
        <end position="220"/>
    </location>
</feature>
<protein>
    <submittedName>
        <fullName evidence="3">L,D-peptidoglycan transpeptidase YkuD (ErfK/YbiS/YcfS/YnhG family)</fullName>
    </submittedName>
</protein>
<name>A0A562TL04_9SPHI</name>
<evidence type="ECO:0000313" key="3">
    <source>
        <dbReference type="EMBL" id="TWI94053.1"/>
    </source>
</evidence>
<feature type="signal peptide" evidence="1">
    <location>
        <begin position="1"/>
        <end position="23"/>
    </location>
</feature>
<feature type="chain" id="PRO_5022028270" evidence="1">
    <location>
        <begin position="24"/>
        <end position="249"/>
    </location>
</feature>
<dbReference type="GO" id="GO:0016740">
    <property type="term" value="F:transferase activity"/>
    <property type="evidence" value="ECO:0007669"/>
    <property type="project" value="InterPro"/>
</dbReference>
<dbReference type="InterPro" id="IPR005490">
    <property type="entry name" value="LD_TPept_cat_dom"/>
</dbReference>
<proteinExistence type="predicted"/>
<dbReference type="RefSeq" id="WP_144916781.1">
    <property type="nucleotide sequence ID" value="NZ_VLLI01000022.1"/>
</dbReference>
<evidence type="ECO:0000313" key="4">
    <source>
        <dbReference type="Proteomes" id="UP000317010"/>
    </source>
</evidence>
<dbReference type="OrthoDB" id="186490at2"/>
<keyword evidence="1" id="KW-0732">Signal</keyword>
<reference evidence="3 4" key="1">
    <citation type="submission" date="2019-07" db="EMBL/GenBank/DDBJ databases">
        <title>Genomic Encyclopedia of Archaeal and Bacterial Type Strains, Phase II (KMG-II): from individual species to whole genera.</title>
        <authorList>
            <person name="Goeker M."/>
        </authorList>
    </citation>
    <scope>NUCLEOTIDE SEQUENCE [LARGE SCALE GENOMIC DNA]</scope>
    <source>
        <strain evidence="3 4">ATCC BAA-1854</strain>
    </source>
</reference>
<keyword evidence="4" id="KW-1185">Reference proteome</keyword>
<dbReference type="Pfam" id="PF03734">
    <property type="entry name" value="YkuD"/>
    <property type="match status" value="1"/>
</dbReference>
<organism evidence="3 4">
    <name type="scientific">Mucilaginibacter frigoritolerans</name>
    <dbReference type="NCBI Taxonomy" id="652788"/>
    <lineage>
        <taxon>Bacteria</taxon>
        <taxon>Pseudomonadati</taxon>
        <taxon>Bacteroidota</taxon>
        <taxon>Sphingobacteriia</taxon>
        <taxon>Sphingobacteriales</taxon>
        <taxon>Sphingobacteriaceae</taxon>
        <taxon>Mucilaginibacter</taxon>
    </lineage>
</organism>
<dbReference type="PANTHER" id="PTHR38589">
    <property type="entry name" value="BLR0621 PROTEIN"/>
    <property type="match status" value="1"/>
</dbReference>
<dbReference type="AlphaFoldDB" id="A0A562TL04"/>
<dbReference type="Proteomes" id="UP000317010">
    <property type="component" value="Unassembled WGS sequence"/>
</dbReference>
<gene>
    <name evidence="3" type="ORF">JN11_04870</name>
</gene>
<evidence type="ECO:0000256" key="1">
    <source>
        <dbReference type="SAM" id="SignalP"/>
    </source>
</evidence>